<feature type="domain" description="HTH OST-type" evidence="2">
    <location>
        <begin position="333"/>
        <end position="416"/>
    </location>
</feature>
<dbReference type="PROSITE" id="PS51644">
    <property type="entry name" value="HTH_OST"/>
    <property type="match status" value="1"/>
</dbReference>
<organism evidence="3">
    <name type="scientific">Tetraselmis sp. GSL018</name>
    <dbReference type="NCBI Taxonomy" id="582737"/>
    <lineage>
        <taxon>Eukaryota</taxon>
        <taxon>Viridiplantae</taxon>
        <taxon>Chlorophyta</taxon>
        <taxon>core chlorophytes</taxon>
        <taxon>Chlorodendrophyceae</taxon>
        <taxon>Chlorodendrales</taxon>
        <taxon>Chlorodendraceae</taxon>
        <taxon>Tetraselmis</taxon>
    </lineage>
</organism>
<evidence type="ECO:0000259" key="2">
    <source>
        <dbReference type="PROSITE" id="PS51644"/>
    </source>
</evidence>
<dbReference type="InterPro" id="IPR025605">
    <property type="entry name" value="OST-HTH/LOTUS_dom"/>
</dbReference>
<reference evidence="3" key="1">
    <citation type="submission" date="2014-05" db="EMBL/GenBank/DDBJ databases">
        <title>The transcriptome of the halophilic microalga Tetraselmis sp. GSL018 isolated from the Great Salt Lake, Utah.</title>
        <authorList>
            <person name="Jinkerson R.E."/>
            <person name="D'Adamo S."/>
            <person name="Posewitz M.C."/>
        </authorList>
    </citation>
    <scope>NUCLEOTIDE SEQUENCE</scope>
    <source>
        <strain evidence="3">GSL018</strain>
    </source>
</reference>
<evidence type="ECO:0000256" key="1">
    <source>
        <dbReference type="SAM" id="MobiDB-lite"/>
    </source>
</evidence>
<accession>A0A061SEW3</accession>
<dbReference type="AlphaFoldDB" id="A0A061SEW3"/>
<dbReference type="EMBL" id="GBEZ01002198">
    <property type="protein sequence ID" value="JAC82833.1"/>
    <property type="molecule type" value="Transcribed_RNA"/>
</dbReference>
<sequence length="560" mass="60389">MKMAISPTDAVRDLDPAFWRTQNETERPNGSNCHAASLQDTVALQSMQLHHSAPAASQESCSAARIMAPQEHKRKQHSLFCSDLLSSIVGRPVHILDSRGFEGSGKRSRPPTCHAEGGGRSVRRRADAGMKTAAGIDAPSPRQPAARRSAQEDLASLIKKQLSHASDARGREGSHWVDGLGRRNPIGGYYATYVKRDFLSAFGYELPCKSLGGRKLGALLRGLCAVCSVHQDPGGHMVLYPAGDGPAKSPESSWAADARRVQSLLEERLAEFALFGSGLRVSALRPHLPEGAAAGGRLQELLQRAALTSFRGRVEVLGDEADGNPTVRVNVDPVADLLKLLTEALRCGATGGDAPPRELPLERVKNDFRHRFGYAFQHVPYGYAKLADLLVQLAPHAARVCSNPRAPAGLVLRPAEPPPRRDPLVDLRRLLIERMRVVRCAEDRRRQGTEPSSARSVYLGAIKPDFLRRYGYAFCERAAGFPQMLAAVEAQSDICRPSTGERGQAVLLPAEALHSAGASAPRGRGGSLHRPAEEGSGGRRTQEVALPPSASFAAPHKCPE</sequence>
<feature type="region of interest" description="Disordered" evidence="1">
    <location>
        <begin position="100"/>
        <end position="152"/>
    </location>
</feature>
<gene>
    <name evidence="3" type="ORF">TSPGSL018_4764</name>
</gene>
<feature type="compositionally biased region" description="Basic and acidic residues" evidence="1">
    <location>
        <begin position="530"/>
        <end position="542"/>
    </location>
</feature>
<dbReference type="Pfam" id="PF12872">
    <property type="entry name" value="OST-HTH"/>
    <property type="match status" value="2"/>
</dbReference>
<evidence type="ECO:0000313" key="3">
    <source>
        <dbReference type="EMBL" id="JAC82833.1"/>
    </source>
</evidence>
<name>A0A061SEW3_9CHLO</name>
<feature type="region of interest" description="Disordered" evidence="1">
    <location>
        <begin position="516"/>
        <end position="560"/>
    </location>
</feature>
<proteinExistence type="predicted"/>
<protein>
    <recommendedName>
        <fullName evidence="2">HTH OST-type domain-containing protein</fullName>
    </recommendedName>
</protein>